<dbReference type="InterPro" id="IPR004087">
    <property type="entry name" value="KH_dom"/>
</dbReference>
<feature type="compositionally biased region" description="Polar residues" evidence="3">
    <location>
        <begin position="511"/>
        <end position="520"/>
    </location>
</feature>
<organism evidence="5 6">
    <name type="scientific">Symbiodinium natans</name>
    <dbReference type="NCBI Taxonomy" id="878477"/>
    <lineage>
        <taxon>Eukaryota</taxon>
        <taxon>Sar</taxon>
        <taxon>Alveolata</taxon>
        <taxon>Dinophyceae</taxon>
        <taxon>Suessiales</taxon>
        <taxon>Symbiodiniaceae</taxon>
        <taxon>Symbiodinium</taxon>
    </lineage>
</organism>
<feature type="domain" description="K Homology" evidence="4">
    <location>
        <begin position="18"/>
        <end position="83"/>
    </location>
</feature>
<protein>
    <submittedName>
        <fullName evidence="5">Vgl1 protein</fullName>
    </submittedName>
</protein>
<dbReference type="InterPro" id="IPR036869">
    <property type="entry name" value="J_dom_sf"/>
</dbReference>
<comment type="caution">
    <text evidence="5">The sequence shown here is derived from an EMBL/GenBank/DDBJ whole genome shotgun (WGS) entry which is preliminary data.</text>
</comment>
<keyword evidence="1" id="KW-0677">Repeat</keyword>
<dbReference type="SUPFAM" id="SSF46565">
    <property type="entry name" value="Chaperone J-domain"/>
    <property type="match status" value="1"/>
</dbReference>
<gene>
    <name evidence="5" type="primary">vgl1</name>
    <name evidence="5" type="ORF">SNAT2548_LOCUS12115</name>
</gene>
<evidence type="ECO:0000256" key="3">
    <source>
        <dbReference type="SAM" id="MobiDB-lite"/>
    </source>
</evidence>
<accession>A0A812LLV8</accession>
<feature type="domain" description="K Homology" evidence="4">
    <location>
        <begin position="220"/>
        <end position="283"/>
    </location>
</feature>
<dbReference type="Gene3D" id="1.10.287.110">
    <property type="entry name" value="DnaJ domain"/>
    <property type="match status" value="1"/>
</dbReference>
<dbReference type="Pfam" id="PF00013">
    <property type="entry name" value="KH_1"/>
    <property type="match status" value="2"/>
</dbReference>
<feature type="region of interest" description="Disordered" evidence="3">
    <location>
        <begin position="476"/>
        <end position="520"/>
    </location>
</feature>
<dbReference type="AlphaFoldDB" id="A0A812LLV8"/>
<dbReference type="SUPFAM" id="SSF54791">
    <property type="entry name" value="Eukaryotic type KH-domain (KH-domain type I)"/>
    <property type="match status" value="1"/>
</dbReference>
<dbReference type="GO" id="GO:0003723">
    <property type="term" value="F:RNA binding"/>
    <property type="evidence" value="ECO:0007669"/>
    <property type="project" value="UniProtKB-UniRule"/>
</dbReference>
<dbReference type="InterPro" id="IPR004088">
    <property type="entry name" value="KH_dom_type_1"/>
</dbReference>
<dbReference type="PANTHER" id="PTHR10288">
    <property type="entry name" value="KH DOMAIN CONTAINING RNA BINDING PROTEIN"/>
    <property type="match status" value="1"/>
</dbReference>
<evidence type="ECO:0000259" key="4">
    <source>
        <dbReference type="SMART" id="SM00322"/>
    </source>
</evidence>
<feature type="domain" description="K Homology" evidence="4">
    <location>
        <begin position="150"/>
        <end position="219"/>
    </location>
</feature>
<dbReference type="InterPro" id="IPR036612">
    <property type="entry name" value="KH_dom_type_1_sf"/>
</dbReference>
<dbReference type="Gene3D" id="3.30.310.210">
    <property type="match status" value="1"/>
</dbReference>
<keyword evidence="2" id="KW-0694">RNA-binding</keyword>
<sequence length="520" mass="57737">MGGERQRMKVMLETLQQDVITKRLQVDDPSLRWMLKKGTNLKEFCRDSSVQVTVGSDVDTQVQITGKAAEVNQVLARVKAYIQENRKVTKMLDLPAGSSRFVRGRLKRIRSDSEAWLYVPKDLENQLCIQGNQRQVDYAEELLQQVIFVEYASISLHICSKLVGEVVGKNGATIKSIKADREVDIQFGEATEKAWTTTQIVGSREDCRAACSEILEKLKCYEVVSLQINSSQAGLIIGKNGSTIKTLKAGLETREDTQRNPWIVSGPKGDVNELVRRIQIQFSVAVLGGLGTFRIRCPGCAEDFPDFKLLLKHVDQRACAARSCVGRCGAYYPDEGSCLKHQAWCPFVRRCPGCDAGFASEAELTKHVTAKACKARACRGCRVIFTDIPAAELHEQSCDKYAERMRDVEVQRQIQLLKETLCPACRMGDQKGSSCANCKAILRRAQLKWHPDKNPADEIVATIVFRSVQAVWNGSPQWHTADDGAESACPTTGAKEAEKHKQKTGDEASFGSRTAECTVQ</sequence>
<evidence type="ECO:0000256" key="1">
    <source>
        <dbReference type="ARBA" id="ARBA00022737"/>
    </source>
</evidence>
<feature type="compositionally biased region" description="Basic and acidic residues" evidence="3">
    <location>
        <begin position="495"/>
        <end position="506"/>
    </location>
</feature>
<dbReference type="EMBL" id="CAJNDS010001135">
    <property type="protein sequence ID" value="CAE7249139.1"/>
    <property type="molecule type" value="Genomic_DNA"/>
</dbReference>
<dbReference type="Proteomes" id="UP000604046">
    <property type="component" value="Unassembled WGS sequence"/>
</dbReference>
<dbReference type="SMART" id="SM00322">
    <property type="entry name" value="KH"/>
    <property type="match status" value="3"/>
</dbReference>
<dbReference type="OrthoDB" id="407379at2759"/>
<evidence type="ECO:0000313" key="6">
    <source>
        <dbReference type="Proteomes" id="UP000604046"/>
    </source>
</evidence>
<reference evidence="5" key="1">
    <citation type="submission" date="2021-02" db="EMBL/GenBank/DDBJ databases">
        <authorList>
            <person name="Dougan E. K."/>
            <person name="Rhodes N."/>
            <person name="Thang M."/>
            <person name="Chan C."/>
        </authorList>
    </citation>
    <scope>NUCLEOTIDE SEQUENCE</scope>
</reference>
<name>A0A812LLV8_9DINO</name>
<proteinExistence type="predicted"/>
<evidence type="ECO:0000313" key="5">
    <source>
        <dbReference type="EMBL" id="CAE7249139.1"/>
    </source>
</evidence>
<keyword evidence="6" id="KW-1185">Reference proteome</keyword>
<dbReference type="PROSITE" id="PS50084">
    <property type="entry name" value="KH_TYPE_1"/>
    <property type="match status" value="2"/>
</dbReference>
<evidence type="ECO:0000256" key="2">
    <source>
        <dbReference type="PROSITE-ProRule" id="PRU00117"/>
    </source>
</evidence>